<dbReference type="Proteomes" id="UP000739411">
    <property type="component" value="Unassembled WGS sequence"/>
</dbReference>
<protein>
    <submittedName>
        <fullName evidence="1">Uncharacterized protein</fullName>
    </submittedName>
</protein>
<organism evidence="1 2">
    <name type="scientific">Candidatus Dechloromonas phosphorivorans</name>
    <dbReference type="NCBI Taxonomy" id="2899244"/>
    <lineage>
        <taxon>Bacteria</taxon>
        <taxon>Pseudomonadati</taxon>
        <taxon>Pseudomonadota</taxon>
        <taxon>Betaproteobacteria</taxon>
        <taxon>Rhodocyclales</taxon>
        <taxon>Azonexaceae</taxon>
        <taxon>Dechloromonas</taxon>
    </lineage>
</organism>
<gene>
    <name evidence="1" type="ORF">IPJ38_16920</name>
</gene>
<comment type="caution">
    <text evidence="1">The sequence shown here is derived from an EMBL/GenBank/DDBJ whole genome shotgun (WGS) entry which is preliminary data.</text>
</comment>
<proteinExistence type="predicted"/>
<evidence type="ECO:0000313" key="1">
    <source>
        <dbReference type="EMBL" id="MBK7416514.1"/>
    </source>
</evidence>
<dbReference type="EMBL" id="JADJMS010000046">
    <property type="protein sequence ID" value="MBK7416514.1"/>
    <property type="molecule type" value="Genomic_DNA"/>
</dbReference>
<accession>A0A935K1I7</accession>
<name>A0A935K1I7_9RHOO</name>
<reference evidence="1 2" key="1">
    <citation type="submission" date="2020-10" db="EMBL/GenBank/DDBJ databases">
        <title>Connecting structure to function with the recovery of over 1000 high-quality activated sludge metagenome-assembled genomes encoding full-length rRNA genes using long-read sequencing.</title>
        <authorList>
            <person name="Singleton C.M."/>
            <person name="Petriglieri F."/>
            <person name="Kristensen J.M."/>
            <person name="Kirkegaard R.H."/>
            <person name="Michaelsen T.Y."/>
            <person name="Andersen M.H."/>
            <person name="Karst S.M."/>
            <person name="Dueholm M.S."/>
            <person name="Nielsen P.H."/>
            <person name="Albertsen M."/>
        </authorList>
    </citation>
    <scope>NUCLEOTIDE SEQUENCE [LARGE SCALE GENOMIC DNA]</scope>
    <source>
        <strain evidence="1">EsbW_18-Q3-R4-48_BATAC.463</strain>
    </source>
</reference>
<dbReference type="AlphaFoldDB" id="A0A935K1I7"/>
<sequence>MGGDDVVDAVRSQVVVAEFRSCQIGGVAGGVEDDGAAGGAFFQQFRQGIKAAEMIPVLSNCAFAMSVGDQTVAAIRMNHEHAAGLGAEHVGDMGQPLVGIGIHERARKDEKAVTRCGRLRAPGRANAFVGRAVKLACAHLTTLNFVFLCLVMPKVAIDSDKQSRIIGPDFLAGMTCAYLAYLT</sequence>
<evidence type="ECO:0000313" key="2">
    <source>
        <dbReference type="Proteomes" id="UP000739411"/>
    </source>
</evidence>